<dbReference type="OrthoDB" id="9802510at2"/>
<reference evidence="8" key="1">
    <citation type="submission" date="2016-10" db="EMBL/GenBank/DDBJ databases">
        <title>Pseudomonas frederiksbergensis ERGS4:02 complete genome.</title>
        <authorList>
            <person name="Kumar R."/>
            <person name="Acharya V."/>
            <person name="Singh D."/>
        </authorList>
    </citation>
    <scope>NUCLEOTIDE SEQUENCE [LARGE SCALE GENOMIC DNA]</scope>
    <source>
        <strain evidence="8">ERGS4:02</strain>
    </source>
</reference>
<dbReference type="PANTHER" id="PTHR43673:SF2">
    <property type="entry name" value="NITROREDUCTASE"/>
    <property type="match status" value="1"/>
</dbReference>
<dbReference type="InterPro" id="IPR029479">
    <property type="entry name" value="Nitroreductase"/>
</dbReference>
<protein>
    <submittedName>
        <fullName evidence="7">Nitroreductase</fullName>
    </submittedName>
</protein>
<gene>
    <name evidence="7" type="ORF">BLL42_03415</name>
</gene>
<keyword evidence="5" id="KW-0560">Oxidoreductase</keyword>
<evidence type="ECO:0000256" key="3">
    <source>
        <dbReference type="ARBA" id="ARBA00022630"/>
    </source>
</evidence>
<dbReference type="PANTHER" id="PTHR43673">
    <property type="entry name" value="NAD(P)H NITROREDUCTASE YDGI-RELATED"/>
    <property type="match status" value="1"/>
</dbReference>
<evidence type="ECO:0000256" key="2">
    <source>
        <dbReference type="ARBA" id="ARBA00007118"/>
    </source>
</evidence>
<dbReference type="RefSeq" id="WP_071550807.1">
    <property type="nucleotide sequence ID" value="NZ_CP017886.1"/>
</dbReference>
<evidence type="ECO:0000313" key="7">
    <source>
        <dbReference type="EMBL" id="APC14818.1"/>
    </source>
</evidence>
<dbReference type="AlphaFoldDB" id="A0A1J0EFD9"/>
<evidence type="ECO:0000256" key="1">
    <source>
        <dbReference type="ARBA" id="ARBA00001917"/>
    </source>
</evidence>
<dbReference type="Proteomes" id="UP000182567">
    <property type="component" value="Chromosome"/>
</dbReference>
<comment type="cofactor">
    <cofactor evidence="1">
        <name>FMN</name>
        <dbReference type="ChEBI" id="CHEBI:58210"/>
    </cofactor>
</comment>
<dbReference type="Pfam" id="PF00881">
    <property type="entry name" value="Nitroreductase"/>
    <property type="match status" value="1"/>
</dbReference>
<dbReference type="GeneID" id="46907253"/>
<keyword evidence="3" id="KW-0285">Flavoprotein</keyword>
<organism evidence="7 8">
    <name type="scientific">Pseudomonas frederiksbergensis</name>
    <dbReference type="NCBI Taxonomy" id="104087"/>
    <lineage>
        <taxon>Bacteria</taxon>
        <taxon>Pseudomonadati</taxon>
        <taxon>Pseudomonadota</taxon>
        <taxon>Gammaproteobacteria</taxon>
        <taxon>Pseudomonadales</taxon>
        <taxon>Pseudomonadaceae</taxon>
        <taxon>Pseudomonas</taxon>
    </lineage>
</organism>
<dbReference type="Gene3D" id="3.40.109.10">
    <property type="entry name" value="NADH Oxidase"/>
    <property type="match status" value="1"/>
</dbReference>
<dbReference type="GO" id="GO:0016491">
    <property type="term" value="F:oxidoreductase activity"/>
    <property type="evidence" value="ECO:0007669"/>
    <property type="project" value="UniProtKB-KW"/>
</dbReference>
<evidence type="ECO:0000256" key="5">
    <source>
        <dbReference type="ARBA" id="ARBA00023002"/>
    </source>
</evidence>
<name>A0A1J0EFD9_9PSED</name>
<sequence>MIDTVKIYARTVLAGFGFLYDLSRYARYSGWRSSLSSVDERNYYMVKVYHTLEKSLSFTNRKPGSGWAGANALIKALEQSFMLNGTGYHDRVAITVLKKFAEAEKAHQPEKTAELIKRLVNVESLSKQAIPFYDNSGAINHAKTEFDKGRLMTPESFFLSRYSLREFSDADISAQALSRALEMAMKSPSACNRQSWHVYHLDGELAQHALAFQDGNRGFGHKINNLLIITADLRAFVSPRERYQHWIDGGMFSMSLILALHSIGIASCCLNWSQSGRADMNFRKVIKISPQHTVMMMLAIGYPNEQNTVCASPRRPLDEVYTRLSSQ</sequence>
<dbReference type="InterPro" id="IPR000415">
    <property type="entry name" value="Nitroreductase-like"/>
</dbReference>
<evidence type="ECO:0000256" key="4">
    <source>
        <dbReference type="ARBA" id="ARBA00022643"/>
    </source>
</evidence>
<evidence type="ECO:0000313" key="8">
    <source>
        <dbReference type="Proteomes" id="UP000182567"/>
    </source>
</evidence>
<evidence type="ECO:0000259" key="6">
    <source>
        <dbReference type="Pfam" id="PF00881"/>
    </source>
</evidence>
<accession>A0A1J0EFD9</accession>
<dbReference type="SUPFAM" id="SSF55469">
    <property type="entry name" value="FMN-dependent nitroreductase-like"/>
    <property type="match status" value="1"/>
</dbReference>
<comment type="similarity">
    <text evidence="2">Belongs to the nitroreductase family.</text>
</comment>
<dbReference type="EMBL" id="CP017886">
    <property type="protein sequence ID" value="APC14818.1"/>
    <property type="molecule type" value="Genomic_DNA"/>
</dbReference>
<feature type="domain" description="Nitroreductase" evidence="6">
    <location>
        <begin position="160"/>
        <end position="302"/>
    </location>
</feature>
<keyword evidence="4" id="KW-0288">FMN</keyword>
<proteinExistence type="inferred from homology"/>